<dbReference type="Pfam" id="PF25944">
    <property type="entry name" value="Beta-barrel_RND"/>
    <property type="match status" value="1"/>
</dbReference>
<dbReference type="STRING" id="229203.SAMN05444338_107201"/>
<dbReference type="Gene3D" id="2.40.420.20">
    <property type="match status" value="1"/>
</dbReference>
<dbReference type="AlphaFoldDB" id="A0A1H2ZJY0"/>
<evidence type="ECO:0000256" key="3">
    <source>
        <dbReference type="SAM" id="Coils"/>
    </source>
</evidence>
<accession>A0A1H2ZJY0</accession>
<evidence type="ECO:0000313" key="8">
    <source>
        <dbReference type="EMBL" id="SDX17029.1"/>
    </source>
</evidence>
<dbReference type="PANTHER" id="PTHR30158">
    <property type="entry name" value="ACRA/E-RELATED COMPONENT OF DRUG EFFLUX TRANSPORTER"/>
    <property type="match status" value="1"/>
</dbReference>
<feature type="domain" description="Multidrug resistance protein MdtA-like alpha-helical hairpin" evidence="4">
    <location>
        <begin position="87"/>
        <end position="141"/>
    </location>
</feature>
<evidence type="ECO:0000256" key="2">
    <source>
        <dbReference type="ARBA" id="ARBA00009477"/>
    </source>
</evidence>
<dbReference type="InterPro" id="IPR058627">
    <property type="entry name" value="MdtA-like_C"/>
</dbReference>
<comment type="similarity">
    <text evidence="2">Belongs to the membrane fusion protein (MFP) (TC 8.A.1) family.</text>
</comment>
<proteinExistence type="inferred from homology"/>
<comment type="subcellular location">
    <subcellularLocation>
        <location evidence="1">Cell envelope</location>
    </subcellularLocation>
</comment>
<dbReference type="Pfam" id="PF25917">
    <property type="entry name" value="BSH_RND"/>
    <property type="match status" value="1"/>
</dbReference>
<dbReference type="PANTHER" id="PTHR30158:SF23">
    <property type="entry name" value="MULTIDRUG RESISTANCE PROTEIN MEXA"/>
    <property type="match status" value="1"/>
</dbReference>
<name>A0A1H2ZJY0_9FLAO</name>
<dbReference type="GO" id="GO:0046677">
    <property type="term" value="P:response to antibiotic"/>
    <property type="evidence" value="ECO:0007669"/>
    <property type="project" value="TreeGrafter"/>
</dbReference>
<evidence type="ECO:0000259" key="7">
    <source>
        <dbReference type="Pfam" id="PF25967"/>
    </source>
</evidence>
<feature type="coiled-coil region" evidence="3">
    <location>
        <begin position="87"/>
        <end position="114"/>
    </location>
</feature>
<dbReference type="Gene3D" id="1.10.287.470">
    <property type="entry name" value="Helix hairpin bin"/>
    <property type="match status" value="1"/>
</dbReference>
<dbReference type="InterPro" id="IPR058625">
    <property type="entry name" value="MdtA-like_BSH"/>
</dbReference>
<feature type="domain" description="Multidrug resistance protein MdtA-like C-terminal permuted SH3" evidence="7">
    <location>
        <begin position="268"/>
        <end position="329"/>
    </location>
</feature>
<gene>
    <name evidence="8" type="ORF">SAMN05444338_107201</name>
</gene>
<dbReference type="Pfam" id="PF25876">
    <property type="entry name" value="HH_MFP_RND"/>
    <property type="match status" value="1"/>
</dbReference>
<dbReference type="SUPFAM" id="SSF111369">
    <property type="entry name" value="HlyD-like secretion proteins"/>
    <property type="match status" value="1"/>
</dbReference>
<dbReference type="Pfam" id="PF25967">
    <property type="entry name" value="RND-MFP_C"/>
    <property type="match status" value="1"/>
</dbReference>
<feature type="domain" description="Multidrug resistance protein MdtA-like barrel-sandwich hybrid" evidence="5">
    <location>
        <begin position="51"/>
        <end position="172"/>
    </location>
</feature>
<dbReference type="GO" id="GO:0030313">
    <property type="term" value="C:cell envelope"/>
    <property type="evidence" value="ECO:0007669"/>
    <property type="project" value="UniProtKB-SubCell"/>
</dbReference>
<dbReference type="InterPro" id="IPR058626">
    <property type="entry name" value="MdtA-like_b-barrel"/>
</dbReference>
<dbReference type="Gene3D" id="2.40.30.170">
    <property type="match status" value="1"/>
</dbReference>
<dbReference type="GO" id="GO:0005886">
    <property type="term" value="C:plasma membrane"/>
    <property type="evidence" value="ECO:0007669"/>
    <property type="project" value="TreeGrafter"/>
</dbReference>
<feature type="domain" description="Multidrug resistance protein MdtA-like beta-barrel" evidence="6">
    <location>
        <begin position="186"/>
        <end position="262"/>
    </location>
</feature>
<dbReference type="Gene3D" id="2.40.50.100">
    <property type="match status" value="1"/>
</dbReference>
<dbReference type="InterPro" id="IPR006143">
    <property type="entry name" value="RND_pump_MFP"/>
</dbReference>
<evidence type="ECO:0000256" key="1">
    <source>
        <dbReference type="ARBA" id="ARBA00004196"/>
    </source>
</evidence>
<dbReference type="GO" id="GO:0022857">
    <property type="term" value="F:transmembrane transporter activity"/>
    <property type="evidence" value="ECO:0007669"/>
    <property type="project" value="InterPro"/>
</dbReference>
<keyword evidence="3" id="KW-0175">Coiled coil</keyword>
<evidence type="ECO:0000259" key="5">
    <source>
        <dbReference type="Pfam" id="PF25917"/>
    </source>
</evidence>
<evidence type="ECO:0000259" key="4">
    <source>
        <dbReference type="Pfam" id="PF25876"/>
    </source>
</evidence>
<protein>
    <submittedName>
        <fullName evidence="8">Membrane fusion protein, multidrug efflux system</fullName>
    </submittedName>
</protein>
<organism evidence="8 9">
    <name type="scientific">Flavobacterium degerlachei</name>
    <dbReference type="NCBI Taxonomy" id="229203"/>
    <lineage>
        <taxon>Bacteria</taxon>
        <taxon>Pseudomonadati</taxon>
        <taxon>Bacteroidota</taxon>
        <taxon>Flavobacteriia</taxon>
        <taxon>Flavobacteriales</taxon>
        <taxon>Flavobacteriaceae</taxon>
        <taxon>Flavobacterium</taxon>
    </lineage>
</organism>
<evidence type="ECO:0000313" key="9">
    <source>
        <dbReference type="Proteomes" id="UP000198569"/>
    </source>
</evidence>
<reference evidence="9" key="1">
    <citation type="submission" date="2016-10" db="EMBL/GenBank/DDBJ databases">
        <authorList>
            <person name="Varghese N."/>
            <person name="Submissions S."/>
        </authorList>
    </citation>
    <scope>NUCLEOTIDE SEQUENCE [LARGE SCALE GENOMIC DNA]</scope>
    <source>
        <strain evidence="9">DSM 15718</strain>
    </source>
</reference>
<keyword evidence="9" id="KW-1185">Reference proteome</keyword>
<dbReference type="EMBL" id="FNMV01000007">
    <property type="protein sequence ID" value="SDX17029.1"/>
    <property type="molecule type" value="Genomic_DNA"/>
</dbReference>
<sequence>MITGLMAAMFLVSCNSKKEEKEESVKFTVTNPVVIDTSFTKQYVSQIKSVRNIEIRAQEKGFLQNIYVDEGQYVKAGQLLFRIMPKMYEAELLKAQAEEKAAEIELQNAKTLADKNIVSKNEQAVATAKLQQARAEVSLAKLHLSFTEIRAPFAGTIDRIPKKLGSLIDEGELLTSLSDNSEMFAYFNVSELEYLNYETDVKNRADNHVNLLLANNDVLKYKGKVELIEGEFDNETGNIAFRARFPNPEKLLRNGETGSVMMVVPLHNALVIPQKATYEIQDKKYVFIVDKNNVIKSREINIKGEMPDLYVIDSGLTANDKIVFDGIQKANDNDKIKFDYLNPSKVLSSLKLRAE</sequence>
<dbReference type="InterPro" id="IPR058624">
    <property type="entry name" value="MdtA-like_HH"/>
</dbReference>
<dbReference type="NCBIfam" id="TIGR01730">
    <property type="entry name" value="RND_mfp"/>
    <property type="match status" value="1"/>
</dbReference>
<evidence type="ECO:0000259" key="6">
    <source>
        <dbReference type="Pfam" id="PF25944"/>
    </source>
</evidence>
<dbReference type="Proteomes" id="UP000198569">
    <property type="component" value="Unassembled WGS sequence"/>
</dbReference>